<dbReference type="PANTHER" id="PTHR24220:SF86">
    <property type="entry name" value="ABC TRANSPORTER ABCH.1"/>
    <property type="match status" value="1"/>
</dbReference>
<dbReference type="PANTHER" id="PTHR24220">
    <property type="entry name" value="IMPORT ATP-BINDING PROTEIN"/>
    <property type="match status" value="1"/>
</dbReference>
<dbReference type="CDD" id="cd03255">
    <property type="entry name" value="ABC_MJ0796_LolCDE_FtsE"/>
    <property type="match status" value="1"/>
</dbReference>
<dbReference type="SUPFAM" id="SSF52540">
    <property type="entry name" value="P-loop containing nucleoside triphosphate hydrolases"/>
    <property type="match status" value="1"/>
</dbReference>
<proteinExistence type="predicted"/>
<dbReference type="InterPro" id="IPR003593">
    <property type="entry name" value="AAA+_ATPase"/>
</dbReference>
<dbReference type="SMART" id="SM00382">
    <property type="entry name" value="AAA"/>
    <property type="match status" value="1"/>
</dbReference>
<dbReference type="InterPro" id="IPR027417">
    <property type="entry name" value="P-loop_NTPase"/>
</dbReference>
<evidence type="ECO:0000313" key="5">
    <source>
        <dbReference type="EMBL" id="PIS28562.1"/>
    </source>
</evidence>
<comment type="caution">
    <text evidence="5">The sequence shown here is derived from an EMBL/GenBank/DDBJ whole genome shotgun (WGS) entry which is preliminary data.</text>
</comment>
<dbReference type="GO" id="GO:0022857">
    <property type="term" value="F:transmembrane transporter activity"/>
    <property type="evidence" value="ECO:0007669"/>
    <property type="project" value="UniProtKB-ARBA"/>
</dbReference>
<keyword evidence="3 5" id="KW-0067">ATP-binding</keyword>
<evidence type="ECO:0000256" key="2">
    <source>
        <dbReference type="ARBA" id="ARBA00022741"/>
    </source>
</evidence>
<sequence length="228" mass="24914">MPAVVKTENLVKDYKLGLVVVNALRGVSFEIQKGELLALVGPSGCGKSTLMHLLGCLDRPTSGKVLLDGEDISTMNDNQLAEIRGKRVGFVFQTFNLLPRLSAAENVELPLAYTGVPVKERRPRVEELLKKVGLADRMDHKPPELSGGQRQRVAIARALINNPAIVFADEPTGNLDSKSGEEIIALFKQLNNNEGVTIVMVTHDANIAAQTRRNIQLKDGQIISDENR</sequence>
<dbReference type="GO" id="GO:0005886">
    <property type="term" value="C:plasma membrane"/>
    <property type="evidence" value="ECO:0007669"/>
    <property type="project" value="TreeGrafter"/>
</dbReference>
<dbReference type="PROSITE" id="PS50893">
    <property type="entry name" value="ABC_TRANSPORTER_2"/>
    <property type="match status" value="1"/>
</dbReference>
<organism evidence="5 6">
    <name type="scientific">Candidatus Saganbacteria bacterium CG08_land_8_20_14_0_20_45_16</name>
    <dbReference type="NCBI Taxonomy" id="2014293"/>
    <lineage>
        <taxon>Bacteria</taxon>
        <taxon>Bacillati</taxon>
        <taxon>Saganbacteria</taxon>
    </lineage>
</organism>
<gene>
    <name evidence="5" type="ORF">COT42_07595</name>
</gene>
<dbReference type="InterPro" id="IPR017871">
    <property type="entry name" value="ABC_transporter-like_CS"/>
</dbReference>
<keyword evidence="2" id="KW-0547">Nucleotide-binding</keyword>
<dbReference type="FunFam" id="3.40.50.300:FF:000032">
    <property type="entry name" value="Export ABC transporter ATP-binding protein"/>
    <property type="match status" value="1"/>
</dbReference>
<keyword evidence="1" id="KW-0813">Transport</keyword>
<feature type="domain" description="ABC transporter" evidence="4">
    <location>
        <begin position="5"/>
        <end position="228"/>
    </location>
</feature>
<dbReference type="Gene3D" id="3.40.50.300">
    <property type="entry name" value="P-loop containing nucleotide triphosphate hydrolases"/>
    <property type="match status" value="1"/>
</dbReference>
<evidence type="ECO:0000259" key="4">
    <source>
        <dbReference type="PROSITE" id="PS50893"/>
    </source>
</evidence>
<name>A0A2H0XUH4_UNCSA</name>
<dbReference type="PROSITE" id="PS00211">
    <property type="entry name" value="ABC_TRANSPORTER_1"/>
    <property type="match status" value="1"/>
</dbReference>
<evidence type="ECO:0000256" key="1">
    <source>
        <dbReference type="ARBA" id="ARBA00022448"/>
    </source>
</evidence>
<dbReference type="GO" id="GO:0098796">
    <property type="term" value="C:membrane protein complex"/>
    <property type="evidence" value="ECO:0007669"/>
    <property type="project" value="UniProtKB-ARBA"/>
</dbReference>
<dbReference type="InterPro" id="IPR017911">
    <property type="entry name" value="MacB-like_ATP-bd"/>
</dbReference>
<evidence type="ECO:0000313" key="6">
    <source>
        <dbReference type="Proteomes" id="UP000231343"/>
    </source>
</evidence>
<dbReference type="GO" id="GO:0016887">
    <property type="term" value="F:ATP hydrolysis activity"/>
    <property type="evidence" value="ECO:0007669"/>
    <property type="project" value="InterPro"/>
</dbReference>
<dbReference type="EMBL" id="PEYM01000127">
    <property type="protein sequence ID" value="PIS28562.1"/>
    <property type="molecule type" value="Genomic_DNA"/>
</dbReference>
<accession>A0A2H0XUH4</accession>
<dbReference type="GO" id="GO:0005524">
    <property type="term" value="F:ATP binding"/>
    <property type="evidence" value="ECO:0007669"/>
    <property type="project" value="UniProtKB-KW"/>
</dbReference>
<evidence type="ECO:0000256" key="3">
    <source>
        <dbReference type="ARBA" id="ARBA00022840"/>
    </source>
</evidence>
<reference evidence="5 6" key="1">
    <citation type="submission" date="2017-09" db="EMBL/GenBank/DDBJ databases">
        <title>Depth-based differentiation of microbial function through sediment-hosted aquifers and enrichment of novel symbionts in the deep terrestrial subsurface.</title>
        <authorList>
            <person name="Probst A.J."/>
            <person name="Ladd B."/>
            <person name="Jarett J.K."/>
            <person name="Geller-Mcgrath D.E."/>
            <person name="Sieber C.M."/>
            <person name="Emerson J.B."/>
            <person name="Anantharaman K."/>
            <person name="Thomas B.C."/>
            <person name="Malmstrom R."/>
            <person name="Stieglmeier M."/>
            <person name="Klingl A."/>
            <person name="Woyke T."/>
            <person name="Ryan C.M."/>
            <person name="Banfield J.F."/>
        </authorList>
    </citation>
    <scope>NUCLEOTIDE SEQUENCE [LARGE SCALE GENOMIC DNA]</scope>
    <source>
        <strain evidence="5">CG08_land_8_20_14_0_20_45_16</strain>
    </source>
</reference>
<dbReference type="InterPro" id="IPR015854">
    <property type="entry name" value="ABC_transpr_LolD-like"/>
</dbReference>
<dbReference type="Proteomes" id="UP000231343">
    <property type="component" value="Unassembled WGS sequence"/>
</dbReference>
<dbReference type="AlphaFoldDB" id="A0A2H0XUH4"/>
<dbReference type="Pfam" id="PF00005">
    <property type="entry name" value="ABC_tran"/>
    <property type="match status" value="1"/>
</dbReference>
<protein>
    <submittedName>
        <fullName evidence="5">Macrolide ABC transporter ATP-binding protein</fullName>
    </submittedName>
</protein>
<dbReference type="InterPro" id="IPR003439">
    <property type="entry name" value="ABC_transporter-like_ATP-bd"/>
</dbReference>